<dbReference type="Proteomes" id="UP001459277">
    <property type="component" value="Unassembled WGS sequence"/>
</dbReference>
<evidence type="ECO:0008006" key="5">
    <source>
        <dbReference type="Google" id="ProtNLM"/>
    </source>
</evidence>
<evidence type="ECO:0000313" key="4">
    <source>
        <dbReference type="Proteomes" id="UP001459277"/>
    </source>
</evidence>
<keyword evidence="4" id="KW-1185">Reference proteome</keyword>
<dbReference type="EMBL" id="JAZDWU010000003">
    <property type="protein sequence ID" value="KAL0007020.1"/>
    <property type="molecule type" value="Genomic_DNA"/>
</dbReference>
<dbReference type="Pfam" id="PF13456">
    <property type="entry name" value="RVT_3"/>
    <property type="match status" value="1"/>
</dbReference>
<dbReference type="SUPFAM" id="SSF53098">
    <property type="entry name" value="Ribonuclease H-like"/>
    <property type="match status" value="1"/>
</dbReference>
<dbReference type="InterPro" id="IPR026960">
    <property type="entry name" value="RVT-Znf"/>
</dbReference>
<feature type="domain" description="RNase H type-1" evidence="1">
    <location>
        <begin position="411"/>
        <end position="533"/>
    </location>
</feature>
<organism evidence="3 4">
    <name type="scientific">Lithocarpus litseifolius</name>
    <dbReference type="NCBI Taxonomy" id="425828"/>
    <lineage>
        <taxon>Eukaryota</taxon>
        <taxon>Viridiplantae</taxon>
        <taxon>Streptophyta</taxon>
        <taxon>Embryophyta</taxon>
        <taxon>Tracheophyta</taxon>
        <taxon>Spermatophyta</taxon>
        <taxon>Magnoliopsida</taxon>
        <taxon>eudicotyledons</taxon>
        <taxon>Gunneridae</taxon>
        <taxon>Pentapetalae</taxon>
        <taxon>rosids</taxon>
        <taxon>fabids</taxon>
        <taxon>Fagales</taxon>
        <taxon>Fagaceae</taxon>
        <taxon>Lithocarpus</taxon>
    </lineage>
</organism>
<dbReference type="InterPro" id="IPR053151">
    <property type="entry name" value="RNase_H-like"/>
</dbReference>
<dbReference type="Gene3D" id="3.30.420.10">
    <property type="entry name" value="Ribonuclease H-like superfamily/Ribonuclease H"/>
    <property type="match status" value="1"/>
</dbReference>
<dbReference type="CDD" id="cd06222">
    <property type="entry name" value="RNase_H_like"/>
    <property type="match status" value="1"/>
</dbReference>
<reference evidence="3 4" key="1">
    <citation type="submission" date="2024-01" db="EMBL/GenBank/DDBJ databases">
        <title>A telomere-to-telomere, gap-free genome of sweet tea (Lithocarpus litseifolius).</title>
        <authorList>
            <person name="Zhou J."/>
        </authorList>
    </citation>
    <scope>NUCLEOTIDE SEQUENCE [LARGE SCALE GENOMIC DNA]</scope>
    <source>
        <strain evidence="3">Zhou-2022a</strain>
        <tissue evidence="3">Leaf</tissue>
    </source>
</reference>
<evidence type="ECO:0000313" key="3">
    <source>
        <dbReference type="EMBL" id="KAL0007020.1"/>
    </source>
</evidence>
<dbReference type="Pfam" id="PF13966">
    <property type="entry name" value="zf-RVT"/>
    <property type="match status" value="1"/>
</dbReference>
<evidence type="ECO:0000259" key="2">
    <source>
        <dbReference type="Pfam" id="PF13966"/>
    </source>
</evidence>
<sequence>MSVFQLPNALCDELTSMVRRFWWGENNGKNKIAWSSWDKICVPKTEGGLGFRDLKAFNLALLAKQGWRLQTNTSSLVHRVFKARYFPEGDFLSAKMGTKPSYAWRSIMAAQRIVQHGYRWQVGNGNSIKIWADKWLPTCSTFRVTTHLHALHPESHVSSLIDNDTGNWRIGLIKEIFLPHDVQAILSIPLSIRRPSDRMVWAFTPKGQFTVNSAYMVALSLSQASTSSLGSTSNNRQISVFWKTLWRLKVPSKLRSFAWRACKNVLPTKSNLHSRKVLDDPTCEACGNGVETIGHALWACDKAQEVWRASGILVHSHGLWFDSFLDLLWHLTFNQHVGDDLLGLAVSIAWSIWLNRNKSRTGGPRKTSAVILQLAVNMLEEYRLANHRIMMPNVATHATWAPPHNPWYKVNVDGAVFQHLDAVGIGVVARDHTGQCIAAMSKKLWVPLGPLEAEAKAMEEGIDFAWDVGLREVVFETDSEVLYRSLIGSITPPATIQNIVSSCIMRLQDYRAVQLTHVRRNGNTPAHLLSQHANGLETFVTWIENNPTPIESALNQDVLLF</sequence>
<dbReference type="InterPro" id="IPR044730">
    <property type="entry name" value="RNase_H-like_dom_plant"/>
</dbReference>
<gene>
    <name evidence="3" type="ORF">SO802_008522</name>
</gene>
<evidence type="ECO:0000259" key="1">
    <source>
        <dbReference type="Pfam" id="PF13456"/>
    </source>
</evidence>
<comment type="caution">
    <text evidence="3">The sequence shown here is derived from an EMBL/GenBank/DDBJ whole genome shotgun (WGS) entry which is preliminary data.</text>
</comment>
<dbReference type="InterPro" id="IPR012337">
    <property type="entry name" value="RNaseH-like_sf"/>
</dbReference>
<proteinExistence type="predicted"/>
<dbReference type="InterPro" id="IPR002156">
    <property type="entry name" value="RNaseH_domain"/>
</dbReference>
<dbReference type="GO" id="GO:0004523">
    <property type="term" value="F:RNA-DNA hybrid ribonuclease activity"/>
    <property type="evidence" value="ECO:0007669"/>
    <property type="project" value="InterPro"/>
</dbReference>
<protein>
    <recommendedName>
        <fullName evidence="5">RNase H type-1 domain-containing protein</fullName>
    </recommendedName>
</protein>
<name>A0AAW2D8X6_9ROSI</name>
<accession>A0AAW2D8X6</accession>
<dbReference type="AlphaFoldDB" id="A0AAW2D8X6"/>
<dbReference type="PANTHER" id="PTHR47723">
    <property type="entry name" value="OS05G0353850 PROTEIN"/>
    <property type="match status" value="1"/>
</dbReference>
<dbReference type="InterPro" id="IPR036397">
    <property type="entry name" value="RNaseH_sf"/>
</dbReference>
<feature type="domain" description="Reverse transcriptase zinc-binding" evidence="2">
    <location>
        <begin position="234"/>
        <end position="307"/>
    </location>
</feature>
<dbReference type="PANTHER" id="PTHR47723:SF21">
    <property type="entry name" value="POLYNUCLEOTIDYL TRANSFERASE, RIBONUCLEASE H-LIKE SUPERFAMILY PROTEIN"/>
    <property type="match status" value="1"/>
</dbReference>
<dbReference type="GO" id="GO:0003676">
    <property type="term" value="F:nucleic acid binding"/>
    <property type="evidence" value="ECO:0007669"/>
    <property type="project" value="InterPro"/>
</dbReference>